<gene>
    <name evidence="2" type="ORF">G5C51_06290</name>
</gene>
<dbReference type="Pfam" id="PF19361">
    <property type="entry name" value="DUF5937"/>
    <property type="match status" value="1"/>
</dbReference>
<dbReference type="Gene3D" id="1.10.10.10">
    <property type="entry name" value="Winged helix-like DNA-binding domain superfamily/Winged helix DNA-binding domain"/>
    <property type="match status" value="1"/>
</dbReference>
<evidence type="ECO:0000313" key="2">
    <source>
        <dbReference type="EMBL" id="NGN63513.1"/>
    </source>
</evidence>
<name>A0A6G4TUM3_9ACTN</name>
<dbReference type="GO" id="GO:0003700">
    <property type="term" value="F:DNA-binding transcription factor activity"/>
    <property type="evidence" value="ECO:0007669"/>
    <property type="project" value="InterPro"/>
</dbReference>
<dbReference type="PANTHER" id="PTHR43132">
    <property type="entry name" value="ARSENICAL RESISTANCE OPERON REPRESSOR ARSR-RELATED"/>
    <property type="match status" value="1"/>
</dbReference>
<accession>A0A6G4TUM3</accession>
<dbReference type="InterPro" id="IPR011991">
    <property type="entry name" value="ArsR-like_HTH"/>
</dbReference>
<dbReference type="GO" id="GO:0003677">
    <property type="term" value="F:DNA binding"/>
    <property type="evidence" value="ECO:0007669"/>
    <property type="project" value="UniProtKB-KW"/>
</dbReference>
<dbReference type="PANTHER" id="PTHR43132:SF6">
    <property type="entry name" value="HTH-TYPE TRANSCRIPTIONAL REPRESSOR CZRA"/>
    <property type="match status" value="1"/>
</dbReference>
<dbReference type="CDD" id="cd00090">
    <property type="entry name" value="HTH_ARSR"/>
    <property type="match status" value="1"/>
</dbReference>
<dbReference type="AlphaFoldDB" id="A0A6G4TUM3"/>
<reference evidence="2 3" key="1">
    <citation type="submission" date="2020-02" db="EMBL/GenBank/DDBJ databases">
        <title>Whole-genome analyses of novel actinobacteria.</title>
        <authorList>
            <person name="Sahin N."/>
        </authorList>
    </citation>
    <scope>NUCLEOTIDE SEQUENCE [LARGE SCALE GENOMIC DNA]</scope>
    <source>
        <strain evidence="2 3">A7024</strain>
    </source>
</reference>
<comment type="caution">
    <text evidence="2">The sequence shown here is derived from an EMBL/GenBank/DDBJ whole genome shotgun (WGS) entry which is preliminary data.</text>
</comment>
<evidence type="ECO:0000259" key="1">
    <source>
        <dbReference type="Pfam" id="PF19361"/>
    </source>
</evidence>
<dbReference type="Proteomes" id="UP000481583">
    <property type="component" value="Unassembled WGS sequence"/>
</dbReference>
<sequence>MITFRVDAGRLARSRFALSRLAELSCALEALAFPERAPYARAWVTRTRRLLAPERVAALHALTGHCGPYVPDFLCPVPRRYEPSLDEELAEVAATPPDVVTAQLRNAYGRDPLPAPVTAVLDKGGAAELARVCAEQLRTCWTVGLRETWPEVRRILDEDVRHHSARAGRTGFAGLVGGLHPSLDWDGEQVTMEHAADRAVDDLADGLVLAPSAFLPRTALWAGVPGRAMIGYPARGRGQVWAAPRPGAEDAGVLGLRKAALLSDLAVARSTTELARRHALSPATVSYHLSRLHGAGLVARRQDGHSVLYERTSRAAALLTALDAEG</sequence>
<dbReference type="RefSeq" id="WP_165233049.1">
    <property type="nucleotide sequence ID" value="NZ_JAAKZV010000016.1"/>
</dbReference>
<dbReference type="InterPro" id="IPR036388">
    <property type="entry name" value="WH-like_DNA-bd_sf"/>
</dbReference>
<feature type="domain" description="DUF5937" evidence="1">
    <location>
        <begin position="11"/>
        <end position="95"/>
    </location>
</feature>
<dbReference type="SUPFAM" id="SSF46785">
    <property type="entry name" value="Winged helix' DNA-binding domain"/>
    <property type="match status" value="1"/>
</dbReference>
<evidence type="ECO:0000313" key="3">
    <source>
        <dbReference type="Proteomes" id="UP000481583"/>
    </source>
</evidence>
<dbReference type="EMBL" id="JAAKZV010000016">
    <property type="protein sequence ID" value="NGN63513.1"/>
    <property type="molecule type" value="Genomic_DNA"/>
</dbReference>
<dbReference type="Pfam" id="PF12840">
    <property type="entry name" value="HTH_20"/>
    <property type="match status" value="1"/>
</dbReference>
<organism evidence="2 3">
    <name type="scientific">Streptomyces coryli</name>
    <dbReference type="NCBI Taxonomy" id="1128680"/>
    <lineage>
        <taxon>Bacteria</taxon>
        <taxon>Bacillati</taxon>
        <taxon>Actinomycetota</taxon>
        <taxon>Actinomycetes</taxon>
        <taxon>Kitasatosporales</taxon>
        <taxon>Streptomycetaceae</taxon>
        <taxon>Streptomyces</taxon>
    </lineage>
</organism>
<keyword evidence="3" id="KW-1185">Reference proteome</keyword>
<dbReference type="InterPro" id="IPR045981">
    <property type="entry name" value="DUF5937"/>
</dbReference>
<protein>
    <submittedName>
        <fullName evidence="2">Helix-turn-helix transcriptional regulator</fullName>
    </submittedName>
</protein>
<proteinExistence type="predicted"/>
<dbReference type="InterPro" id="IPR036390">
    <property type="entry name" value="WH_DNA-bd_sf"/>
</dbReference>
<dbReference type="InterPro" id="IPR051011">
    <property type="entry name" value="Metal_resp_trans_reg"/>
</dbReference>